<dbReference type="InParanoid" id="A0A0U5JEM7"/>
<dbReference type="InterPro" id="IPR012816">
    <property type="entry name" value="NADAR"/>
</dbReference>
<dbReference type="CDD" id="cd15457">
    <property type="entry name" value="NADAR"/>
    <property type="match status" value="1"/>
</dbReference>
<proteinExistence type="predicted"/>
<evidence type="ECO:0000313" key="5">
    <source>
        <dbReference type="Proteomes" id="UP000069902"/>
    </source>
</evidence>
<evidence type="ECO:0000313" key="4">
    <source>
        <dbReference type="EMBL" id="CUI16214.1"/>
    </source>
</evidence>
<keyword evidence="5" id="KW-1185">Reference proteome</keyword>
<dbReference type="Gene3D" id="1.10.357.40">
    <property type="entry name" value="YbiA-like"/>
    <property type="match status" value="1"/>
</dbReference>
<evidence type="ECO:0000256" key="2">
    <source>
        <dbReference type="ARBA" id="ARBA00000751"/>
    </source>
</evidence>
<gene>
    <name evidence="4" type="ORF">PNK_0586</name>
</gene>
<dbReference type="AlphaFoldDB" id="A0A0U5JEM7"/>
<evidence type="ECO:0000256" key="1">
    <source>
        <dbReference type="ARBA" id="ARBA00000022"/>
    </source>
</evidence>
<reference evidence="5" key="1">
    <citation type="submission" date="2015-09" db="EMBL/GenBank/DDBJ databases">
        <authorList>
            <person name="Bertelli C."/>
        </authorList>
    </citation>
    <scope>NUCLEOTIDE SEQUENCE [LARGE SCALE GENOMIC DNA]</scope>
    <source>
        <strain evidence="5">KNic</strain>
    </source>
</reference>
<dbReference type="RefSeq" id="WP_059060192.1">
    <property type="nucleotide sequence ID" value="NZ_LN879502.1"/>
</dbReference>
<feature type="domain" description="NADAR" evidence="3">
    <location>
        <begin position="117"/>
        <end position="258"/>
    </location>
</feature>
<dbReference type="PATRIC" id="fig|389348.3.peg.645"/>
<dbReference type="KEGG" id="pnl:PNK_0586"/>
<evidence type="ECO:0000259" key="3">
    <source>
        <dbReference type="Pfam" id="PF08719"/>
    </source>
</evidence>
<organism evidence="4 5">
    <name type="scientific">Candidatus Protochlamydia naegleriophila</name>
    <dbReference type="NCBI Taxonomy" id="389348"/>
    <lineage>
        <taxon>Bacteria</taxon>
        <taxon>Pseudomonadati</taxon>
        <taxon>Chlamydiota</taxon>
        <taxon>Chlamydiia</taxon>
        <taxon>Parachlamydiales</taxon>
        <taxon>Parachlamydiaceae</taxon>
        <taxon>Candidatus Protochlamydia</taxon>
    </lineage>
</organism>
<dbReference type="InterPro" id="IPR037238">
    <property type="entry name" value="YbiA-like_sf"/>
</dbReference>
<sequence>MQAANLCFLLLQYEGKYQSDYSHFLEAQTGYPIISNKGWTFAKDFRTSLSFNVERLTFKNKNDYFLFLAQALLKEGHAIASEITGVEKLVKRFNREWTFAQKGKSSPHSERKAAQIFFNSKHRTHQWLSNFFFSLIYCKDKKVIFGCVETAYKAHMAARLDNKGFQELAQSLEPGKAKKIRTTTTELVKQDKLKTMASLIHLKFSQNEVLQDWLIQTDQELIEHTDNNFWGDGSSDPHERGNGENHLGKILMCERAYLKAFSIMEPVLDDCIDGAEITGE</sequence>
<dbReference type="EMBL" id="LN879502">
    <property type="protein sequence ID" value="CUI16214.1"/>
    <property type="molecule type" value="Genomic_DNA"/>
</dbReference>
<dbReference type="Proteomes" id="UP000069902">
    <property type="component" value="Chromosome cPNK"/>
</dbReference>
<comment type="catalytic activity">
    <reaction evidence="1">
        <text>5-amino-6-(5-phospho-D-ribosylamino)uracil + H2O = 5,6-diaminouracil + D-ribose 5-phosphate</text>
        <dbReference type="Rhea" id="RHEA:55020"/>
        <dbReference type="ChEBI" id="CHEBI:15377"/>
        <dbReference type="ChEBI" id="CHEBI:46252"/>
        <dbReference type="ChEBI" id="CHEBI:58453"/>
        <dbReference type="ChEBI" id="CHEBI:78346"/>
    </reaction>
</comment>
<dbReference type="SUPFAM" id="SSF143990">
    <property type="entry name" value="YbiA-like"/>
    <property type="match status" value="1"/>
</dbReference>
<dbReference type="Pfam" id="PF08719">
    <property type="entry name" value="NADAR"/>
    <property type="match status" value="1"/>
</dbReference>
<name>A0A0U5JEM7_9BACT</name>
<comment type="catalytic activity">
    <reaction evidence="2">
        <text>2,5-diamino-6-hydroxy-4-(5-phosphoribosylamino)-pyrimidine + H2O = 2,5,6-triamino-4-hydroxypyrimidine + D-ribose 5-phosphate</text>
        <dbReference type="Rhea" id="RHEA:23436"/>
        <dbReference type="ChEBI" id="CHEBI:15377"/>
        <dbReference type="ChEBI" id="CHEBI:58614"/>
        <dbReference type="ChEBI" id="CHEBI:78346"/>
        <dbReference type="ChEBI" id="CHEBI:137796"/>
    </reaction>
</comment>
<protein>
    <submittedName>
        <fullName evidence="4">DUF1768-domain containing protein</fullName>
    </submittedName>
</protein>
<accession>A0A0U5JEM7</accession>